<comment type="subcellular location">
    <subcellularLocation>
        <location evidence="1">Membrane</location>
        <topology evidence="1">Lipid-anchor</topology>
    </subcellularLocation>
</comment>
<gene>
    <name evidence="8" type="ORF">DFR68_101509</name>
</gene>
<accession>A0A370HF65</accession>
<evidence type="ECO:0000256" key="7">
    <source>
        <dbReference type="SAM" id="SignalP"/>
    </source>
</evidence>
<feature type="signal peptide" evidence="7">
    <location>
        <begin position="1"/>
        <end position="22"/>
    </location>
</feature>
<organism evidence="8 9">
    <name type="scientific">Nocardia mexicana</name>
    <dbReference type="NCBI Taxonomy" id="279262"/>
    <lineage>
        <taxon>Bacteria</taxon>
        <taxon>Bacillati</taxon>
        <taxon>Actinomycetota</taxon>
        <taxon>Actinomycetes</taxon>
        <taxon>Mycobacteriales</taxon>
        <taxon>Nocardiaceae</taxon>
        <taxon>Nocardia</taxon>
    </lineage>
</organism>
<evidence type="ECO:0000313" key="8">
    <source>
        <dbReference type="EMBL" id="RDI55675.1"/>
    </source>
</evidence>
<keyword evidence="9" id="KW-1185">Reference proteome</keyword>
<evidence type="ECO:0000256" key="4">
    <source>
        <dbReference type="ARBA" id="ARBA00023136"/>
    </source>
</evidence>
<evidence type="ECO:0000256" key="6">
    <source>
        <dbReference type="ARBA" id="ARBA00023288"/>
    </source>
</evidence>
<dbReference type="Gene3D" id="3.40.190.10">
    <property type="entry name" value="Periplasmic binding protein-like II"/>
    <property type="match status" value="2"/>
</dbReference>
<evidence type="ECO:0000256" key="2">
    <source>
        <dbReference type="ARBA" id="ARBA00008973"/>
    </source>
</evidence>
<dbReference type="PANTHER" id="PTHR30429">
    <property type="entry name" value="D-METHIONINE-BINDING LIPOPROTEIN METQ"/>
    <property type="match status" value="1"/>
</dbReference>
<dbReference type="InterPro" id="IPR004872">
    <property type="entry name" value="Lipoprotein_NlpA"/>
</dbReference>
<evidence type="ECO:0000313" key="9">
    <source>
        <dbReference type="Proteomes" id="UP000255355"/>
    </source>
</evidence>
<keyword evidence="3 7" id="KW-0732">Signal</keyword>
<evidence type="ECO:0000256" key="5">
    <source>
        <dbReference type="ARBA" id="ARBA00023139"/>
    </source>
</evidence>
<dbReference type="GO" id="GO:0016020">
    <property type="term" value="C:membrane"/>
    <property type="evidence" value="ECO:0007669"/>
    <property type="project" value="UniProtKB-SubCell"/>
</dbReference>
<sequence>MKFHRIPAIPVLILAAAATLTACGGSDASSDNVVRIGTTDRDSSWDVFERKAKDKGITLRITNFSDYRQPNLALSQGQIDVNLFQHLQFLGQYNVANNDDLAPVGATYIVPLGLYSKKHKQVSEIPQGGEIAIPNDPTNQARALNVLQKAGLIRLAPGVPQPTPADVDKNASKVKVTTVDAAQTALSLDSVDGSIINNTFLDRSGVDPNSALFKDDPTDAAAEPYINVVVSRAADKDKQAYRTVVDLWHDPEVQQAHAEVTKSTAVEVRRSGPEVQQILQRVQDGIRAQK</sequence>
<dbReference type="STRING" id="1210089.GCA_001613165_07459"/>
<proteinExistence type="inferred from homology"/>
<dbReference type="PROSITE" id="PS51257">
    <property type="entry name" value="PROKAR_LIPOPROTEIN"/>
    <property type="match status" value="1"/>
</dbReference>
<dbReference type="Pfam" id="PF03180">
    <property type="entry name" value="Lipoprotein_9"/>
    <property type="match status" value="1"/>
</dbReference>
<reference evidence="8 9" key="1">
    <citation type="submission" date="2018-07" db="EMBL/GenBank/DDBJ databases">
        <title>Genomic Encyclopedia of Type Strains, Phase IV (KMG-IV): sequencing the most valuable type-strain genomes for metagenomic binning, comparative biology and taxonomic classification.</title>
        <authorList>
            <person name="Goeker M."/>
        </authorList>
    </citation>
    <scope>NUCLEOTIDE SEQUENCE [LARGE SCALE GENOMIC DNA]</scope>
    <source>
        <strain evidence="8 9">DSM 44952</strain>
    </source>
</reference>
<feature type="chain" id="PRO_5038666761" evidence="7">
    <location>
        <begin position="23"/>
        <end position="290"/>
    </location>
</feature>
<keyword evidence="5" id="KW-0564">Palmitate</keyword>
<evidence type="ECO:0000256" key="1">
    <source>
        <dbReference type="ARBA" id="ARBA00004635"/>
    </source>
</evidence>
<comment type="similarity">
    <text evidence="2">Belongs to the NlpA lipoprotein family.</text>
</comment>
<dbReference type="Proteomes" id="UP000255355">
    <property type="component" value="Unassembled WGS sequence"/>
</dbReference>
<dbReference type="AlphaFoldDB" id="A0A370HF65"/>
<dbReference type="OrthoDB" id="9812878at2"/>
<comment type="caution">
    <text evidence="8">The sequence shown here is derived from an EMBL/GenBank/DDBJ whole genome shotgun (WGS) entry which is preliminary data.</text>
</comment>
<keyword evidence="6" id="KW-0449">Lipoprotein</keyword>
<protein>
    <submittedName>
        <fullName evidence="8">D-methionine transport system substrate-binding protein</fullName>
    </submittedName>
</protein>
<dbReference type="EMBL" id="QQAZ01000001">
    <property type="protein sequence ID" value="RDI55675.1"/>
    <property type="molecule type" value="Genomic_DNA"/>
</dbReference>
<keyword evidence="4" id="KW-0472">Membrane</keyword>
<dbReference type="SUPFAM" id="SSF53850">
    <property type="entry name" value="Periplasmic binding protein-like II"/>
    <property type="match status" value="1"/>
</dbReference>
<name>A0A370HF65_9NOCA</name>
<dbReference type="PANTHER" id="PTHR30429:SF3">
    <property type="entry name" value="LIPOPROTEIN"/>
    <property type="match status" value="1"/>
</dbReference>
<dbReference type="RefSeq" id="WP_068031263.1">
    <property type="nucleotide sequence ID" value="NZ_QQAZ01000001.1"/>
</dbReference>
<evidence type="ECO:0000256" key="3">
    <source>
        <dbReference type="ARBA" id="ARBA00022729"/>
    </source>
</evidence>